<organism evidence="3 4">
    <name type="scientific">Stomoxys calcitrans</name>
    <name type="common">Stable fly</name>
    <name type="synonym">Conops calcitrans</name>
    <dbReference type="NCBI Taxonomy" id="35570"/>
    <lineage>
        <taxon>Eukaryota</taxon>
        <taxon>Metazoa</taxon>
        <taxon>Ecdysozoa</taxon>
        <taxon>Arthropoda</taxon>
        <taxon>Hexapoda</taxon>
        <taxon>Insecta</taxon>
        <taxon>Pterygota</taxon>
        <taxon>Neoptera</taxon>
        <taxon>Endopterygota</taxon>
        <taxon>Diptera</taxon>
        <taxon>Brachycera</taxon>
        <taxon>Muscomorpha</taxon>
        <taxon>Muscoidea</taxon>
        <taxon>Muscidae</taxon>
        <taxon>Stomoxys</taxon>
    </lineage>
</organism>
<dbReference type="AlphaFoldDB" id="A0A1I8NWH4"/>
<dbReference type="Proteomes" id="UP000095300">
    <property type="component" value="Unassembled WGS sequence"/>
</dbReference>
<accession>A0A1I8NWH4</accession>
<feature type="region of interest" description="Disordered" evidence="1">
    <location>
        <begin position="125"/>
        <end position="188"/>
    </location>
</feature>
<evidence type="ECO:0000313" key="4">
    <source>
        <dbReference type="Proteomes" id="UP000095300"/>
    </source>
</evidence>
<evidence type="ECO:0000256" key="2">
    <source>
        <dbReference type="SAM" id="SignalP"/>
    </source>
</evidence>
<keyword evidence="2" id="KW-0732">Signal</keyword>
<dbReference type="OrthoDB" id="8001018at2759"/>
<protein>
    <submittedName>
        <fullName evidence="3">Uncharacterized protein</fullName>
    </submittedName>
</protein>
<dbReference type="VEuPathDB" id="VectorBase:SCAU002625"/>
<dbReference type="EnsemblMetazoa" id="SCAU002625-RA">
    <property type="protein sequence ID" value="SCAU002625-PA"/>
    <property type="gene ID" value="SCAU002625"/>
</dbReference>
<dbReference type="STRING" id="35570.A0A1I8NWH4"/>
<reference evidence="3" key="1">
    <citation type="submission" date="2020-05" db="UniProtKB">
        <authorList>
            <consortium name="EnsemblMetazoa"/>
        </authorList>
    </citation>
    <scope>IDENTIFICATION</scope>
    <source>
        <strain evidence="3">USDA</strain>
    </source>
</reference>
<evidence type="ECO:0000313" key="3">
    <source>
        <dbReference type="EnsemblMetazoa" id="SCAU002625-PA"/>
    </source>
</evidence>
<keyword evidence="4" id="KW-1185">Reference proteome</keyword>
<sequence length="316" mass="34426">MKSKVSTMCPKFSMIIMVLGVIFANTHAAVIRCATEKMMIAAETQTEEITTEQMEATTLEAITEESASTDVPEPVGALSKDEEATILVIDQTLLDPAPADVKVSEAPSANEQRFGKLLLLSTPKLDEKPKIPEENFEESEELMDSSENKTVAADAKAEEEATTVSATEEPKEDEKKEDSSKTKDAIPTTKLFPINDTLYEANSKASDNAPAMPVPAITVMGEDSKDSDKAAEAPEPAVILVEDEQHKEEKSSNLNAVILAENEADYVLFDADTEIIEEGVYADVNSELHLQPIVQSVEIVPSSVDDSLLVDYVHHW</sequence>
<feature type="compositionally biased region" description="Basic and acidic residues" evidence="1">
    <location>
        <begin position="168"/>
        <end position="184"/>
    </location>
</feature>
<feature type="signal peptide" evidence="2">
    <location>
        <begin position="1"/>
        <end position="28"/>
    </location>
</feature>
<evidence type="ECO:0000256" key="1">
    <source>
        <dbReference type="SAM" id="MobiDB-lite"/>
    </source>
</evidence>
<name>A0A1I8NWH4_STOCA</name>
<feature type="compositionally biased region" description="Acidic residues" evidence="1">
    <location>
        <begin position="134"/>
        <end position="144"/>
    </location>
</feature>
<feature type="chain" id="PRO_5009325603" evidence="2">
    <location>
        <begin position="29"/>
        <end position="316"/>
    </location>
</feature>
<proteinExistence type="predicted"/>
<gene>
    <name evidence="3" type="primary">106084737</name>
</gene>
<dbReference type="KEGG" id="scac:106084737"/>